<evidence type="ECO:0000313" key="1">
    <source>
        <dbReference type="EMBL" id="SVB74931.1"/>
    </source>
</evidence>
<accession>A0A382GL73</accession>
<proteinExistence type="predicted"/>
<protein>
    <submittedName>
        <fullName evidence="1">Uncharacterized protein</fullName>
    </submittedName>
</protein>
<feature type="non-terminal residue" evidence="1">
    <location>
        <position position="1"/>
    </location>
</feature>
<dbReference type="AlphaFoldDB" id="A0A382GL73"/>
<organism evidence="1">
    <name type="scientific">marine metagenome</name>
    <dbReference type="NCBI Taxonomy" id="408172"/>
    <lineage>
        <taxon>unclassified sequences</taxon>
        <taxon>metagenomes</taxon>
        <taxon>ecological metagenomes</taxon>
    </lineage>
</organism>
<reference evidence="1" key="1">
    <citation type="submission" date="2018-05" db="EMBL/GenBank/DDBJ databases">
        <authorList>
            <person name="Lanie J.A."/>
            <person name="Ng W.-L."/>
            <person name="Kazmierczak K.M."/>
            <person name="Andrzejewski T.M."/>
            <person name="Davidsen T.M."/>
            <person name="Wayne K.J."/>
            <person name="Tettelin H."/>
            <person name="Glass J.I."/>
            <person name="Rusch D."/>
            <person name="Podicherti R."/>
            <person name="Tsui H.-C.T."/>
            <person name="Winkler M.E."/>
        </authorList>
    </citation>
    <scope>NUCLEOTIDE SEQUENCE</scope>
</reference>
<name>A0A382GL73_9ZZZZ</name>
<gene>
    <name evidence="1" type="ORF">METZ01_LOCUS227785</name>
</gene>
<dbReference type="EMBL" id="UINC01055722">
    <property type="protein sequence ID" value="SVB74931.1"/>
    <property type="molecule type" value="Genomic_DNA"/>
</dbReference>
<feature type="non-terminal residue" evidence="1">
    <location>
        <position position="494"/>
    </location>
</feature>
<sequence>AYVTLESAVTIPDLEQFVGYKSGLGSIGVTGEGSLQMTYMLGGSFLNYAQVVVSNYGWFQDIPDGSIVYDVVFDYFDPSMENDSFDDYVDYMTSVNLKHPTSGSLYVYEWGSDDDPGIWIPFGAGSIPQDAFTFNMGLVSLTFDGAGSVTIVEPEDPTNAETDTYSVADDGVVSLDGEVSGIVNPSGDLLLIAFGGDKESVLAMGIKTATGTTAASVAGNYVGANITQDIDYEGDAYVELFGVIFDGVGTYILQRANDVLPTTGTYDVSEDGVLTLDNGTVGYITSDGTFGVITAGSDSDRPFVGFAIKEGSEKSTASLEGTYVFNGLNIDIEDDEDGYGFWGGEIVFDGIGNYTESGGDTAGTGTYSVSAEGVLTIDGDEEVGYVSANDEFIVIAQAEDDFASAGIAIKKSSGMTDASLTGTFMTGVIDYSADFEMVYVEDEVTLEFLGIEDSVVTGELESIDYENYWAEFSFPAPMEISIGDLSISGEDYEG</sequence>